<evidence type="ECO:0000313" key="2">
    <source>
        <dbReference type="EMBL" id="SDH53431.1"/>
    </source>
</evidence>
<feature type="domain" description="GST N-terminal" evidence="1">
    <location>
        <begin position="3"/>
        <end position="84"/>
    </location>
</feature>
<dbReference type="PANTHER" id="PTHR42673:SF4">
    <property type="entry name" value="MALEYLACETOACETATE ISOMERASE"/>
    <property type="match status" value="1"/>
</dbReference>
<dbReference type="Proteomes" id="UP000198606">
    <property type="component" value="Unassembled WGS sequence"/>
</dbReference>
<protein>
    <submittedName>
        <fullName evidence="2">Glutathione S-transferase</fullName>
    </submittedName>
</protein>
<dbReference type="EMBL" id="FNDG01000005">
    <property type="protein sequence ID" value="SDH53431.1"/>
    <property type="molecule type" value="Genomic_DNA"/>
</dbReference>
<dbReference type="PANTHER" id="PTHR42673">
    <property type="entry name" value="MALEYLACETOACETATE ISOMERASE"/>
    <property type="match status" value="1"/>
</dbReference>
<keyword evidence="2" id="KW-0808">Transferase</keyword>
<dbReference type="GO" id="GO:0004364">
    <property type="term" value="F:glutathione transferase activity"/>
    <property type="evidence" value="ECO:0007669"/>
    <property type="project" value="TreeGrafter"/>
</dbReference>
<gene>
    <name evidence="2" type="ORF">SAMN05216588_105159</name>
</gene>
<dbReference type="Pfam" id="PF13409">
    <property type="entry name" value="GST_N_2"/>
    <property type="match status" value="1"/>
</dbReference>
<dbReference type="PROSITE" id="PS50404">
    <property type="entry name" value="GST_NTER"/>
    <property type="match status" value="1"/>
</dbReference>
<dbReference type="GO" id="GO:0006559">
    <property type="term" value="P:L-phenylalanine catabolic process"/>
    <property type="evidence" value="ECO:0007669"/>
    <property type="project" value="TreeGrafter"/>
</dbReference>
<dbReference type="GO" id="GO:0006749">
    <property type="term" value="P:glutathione metabolic process"/>
    <property type="evidence" value="ECO:0007669"/>
    <property type="project" value="TreeGrafter"/>
</dbReference>
<dbReference type="Gene3D" id="1.20.1050.10">
    <property type="match status" value="1"/>
</dbReference>
<evidence type="ECO:0000259" key="1">
    <source>
        <dbReference type="PROSITE" id="PS50404"/>
    </source>
</evidence>
<dbReference type="STRING" id="29435.SAMN05216588_105159"/>
<proteinExistence type="predicted"/>
<dbReference type="SUPFAM" id="SSF52833">
    <property type="entry name" value="Thioredoxin-like"/>
    <property type="match status" value="1"/>
</dbReference>
<organism evidence="2 3">
    <name type="scientific">Phytopseudomonas flavescens</name>
    <dbReference type="NCBI Taxonomy" id="29435"/>
    <lineage>
        <taxon>Bacteria</taxon>
        <taxon>Pseudomonadati</taxon>
        <taxon>Pseudomonadota</taxon>
        <taxon>Gammaproteobacteria</taxon>
        <taxon>Pseudomonadales</taxon>
        <taxon>Pseudomonadaceae</taxon>
        <taxon>Phytopseudomonas</taxon>
    </lineage>
</organism>
<dbReference type="AlphaFoldDB" id="A0A1G8D6Z5"/>
<sequence>MSLQLLIGNKNDSSWALRDGLAIELSGAAYVETRVPLYAVDSRARLLSGSQTAKVPVLKTDDVGGVWDSLAIAGYLAEGFPESALWPRNVAARAMARCVCAQMHSGFVLRQTIFQ</sequence>
<accession>A0A1G8D6Z5</accession>
<name>A0A1G8D6Z5_9GAMM</name>
<dbReference type="Gene3D" id="3.40.30.10">
    <property type="entry name" value="Glutaredoxin"/>
    <property type="match status" value="1"/>
</dbReference>
<dbReference type="InterPro" id="IPR004045">
    <property type="entry name" value="Glutathione_S-Trfase_N"/>
</dbReference>
<dbReference type="InterPro" id="IPR036249">
    <property type="entry name" value="Thioredoxin-like_sf"/>
</dbReference>
<evidence type="ECO:0000313" key="3">
    <source>
        <dbReference type="Proteomes" id="UP000198606"/>
    </source>
</evidence>
<dbReference type="GO" id="GO:0016034">
    <property type="term" value="F:maleylacetoacetate isomerase activity"/>
    <property type="evidence" value="ECO:0007669"/>
    <property type="project" value="TreeGrafter"/>
</dbReference>
<reference evidence="2 3" key="1">
    <citation type="submission" date="2016-10" db="EMBL/GenBank/DDBJ databases">
        <authorList>
            <person name="de Groot N.N."/>
        </authorList>
    </citation>
    <scope>NUCLEOTIDE SEQUENCE [LARGE SCALE GENOMIC DNA]</scope>
    <source>
        <strain evidence="2 3">LMG 18387</strain>
    </source>
</reference>